<accession>A0A414T3H4</accession>
<dbReference type="PANTHER" id="PTHR46795">
    <property type="entry name" value="ABC TRANSPORTER PERMEASE-RELATED-RELATED"/>
    <property type="match status" value="1"/>
</dbReference>
<feature type="transmembrane region" description="Helical" evidence="1">
    <location>
        <begin position="16"/>
        <end position="36"/>
    </location>
</feature>
<keyword evidence="3" id="KW-1185">Reference proteome</keyword>
<keyword evidence="1" id="KW-1133">Transmembrane helix</keyword>
<feature type="transmembrane region" description="Helical" evidence="1">
    <location>
        <begin position="101"/>
        <end position="126"/>
    </location>
</feature>
<dbReference type="EMBL" id="QRIC01000001">
    <property type="protein sequence ID" value="RHG28709.1"/>
    <property type="molecule type" value="Genomic_DNA"/>
</dbReference>
<feature type="transmembrane region" description="Helical" evidence="1">
    <location>
        <begin position="157"/>
        <end position="179"/>
    </location>
</feature>
<feature type="transmembrane region" description="Helical" evidence="1">
    <location>
        <begin position="56"/>
        <end position="80"/>
    </location>
</feature>
<dbReference type="PANTHER" id="PTHR46795:SF3">
    <property type="entry name" value="ABC TRANSPORTER PERMEASE"/>
    <property type="match status" value="1"/>
</dbReference>
<feature type="transmembrane region" description="Helical" evidence="1">
    <location>
        <begin position="511"/>
        <end position="534"/>
    </location>
</feature>
<feature type="transmembrane region" description="Helical" evidence="1">
    <location>
        <begin position="200"/>
        <end position="219"/>
    </location>
</feature>
<keyword evidence="1" id="KW-0472">Membrane</keyword>
<proteinExistence type="predicted"/>
<feature type="transmembrane region" description="Helical" evidence="1">
    <location>
        <begin position="608"/>
        <end position="628"/>
    </location>
</feature>
<evidence type="ECO:0000256" key="1">
    <source>
        <dbReference type="SAM" id="Phobius"/>
    </source>
</evidence>
<comment type="caution">
    <text evidence="2">The sequence shown here is derived from an EMBL/GenBank/DDBJ whole genome shotgun (WGS) entry which is preliminary data.</text>
</comment>
<dbReference type="AlphaFoldDB" id="A0A414T3H4"/>
<evidence type="ECO:0000313" key="2">
    <source>
        <dbReference type="EMBL" id="RHG28709.1"/>
    </source>
</evidence>
<feature type="transmembrane region" description="Helical" evidence="1">
    <location>
        <begin position="225"/>
        <end position="250"/>
    </location>
</feature>
<protein>
    <submittedName>
        <fullName evidence="2">ABC transporter permease</fullName>
    </submittedName>
</protein>
<name>A0A414T3H4_9FIRM</name>
<dbReference type="RefSeq" id="WP_118224025.1">
    <property type="nucleotide sequence ID" value="NZ_QRIC01000001.1"/>
</dbReference>
<evidence type="ECO:0000313" key="3">
    <source>
        <dbReference type="Proteomes" id="UP000284095"/>
    </source>
</evidence>
<organism evidence="2 3">
    <name type="scientific">Dorea longicatena</name>
    <dbReference type="NCBI Taxonomy" id="88431"/>
    <lineage>
        <taxon>Bacteria</taxon>
        <taxon>Bacillati</taxon>
        <taxon>Bacillota</taxon>
        <taxon>Clostridia</taxon>
        <taxon>Lachnospirales</taxon>
        <taxon>Lachnospiraceae</taxon>
        <taxon>Dorea</taxon>
    </lineage>
</organism>
<sequence>MKKVFFGGLKNHWKDYILVLICGIFMVTIIFLSNSLSDCLQWIIDGQTTGNAEESYSFFDFSITYLLLVFMMILIIFSYIRKRSYDYVLLDVMGIQKRHKYIFIGCEYLGIVVISILGGILFGAILSEIIKIELEKIFANIIFTEINYGFSPFRMTIIIGFCVFGLLFIVFDEAISCLGMDSLLSCGKKSGKPVKTRPKVFILGMTFMFLAYISLWFYWGKVSKGIPLILLSIGILLGMISIGAYYLCYLRKKENKYYKKITWLDNWYHRFFYNINMSFIITEFIIVTLYGFSIVIFDNIPVNEPQNYPYDVVWMASDKDIAFIDELKQKYEIKVKKQPCIRVTTTDQGEHMGISASAYEKWTKESLDLKDNEIYVVYQRERSERNYLGIDFGTRKPRIYMGEAKDDLWQYVVAGVPTPSNKFDTSFNIVGEEEKILTGVFGNKISEHIIVFSDSYYQKVCNRVEGPNLIVMVQIPKNYEKVIEEICAYTNGSGIVYEKKNLLLQISKTKIINVSAAIINIFVLLICSFFVLSIKMECDFPEQKGKYIFYSQGGMTHRNIRKSIMKESFWTGGIPIIFGVVISTIFMGTEVYLKKLSLEWIKQYAVKLMGTITGIIFLFLFISICFGIRNIIRIEREE</sequence>
<dbReference type="Proteomes" id="UP000284095">
    <property type="component" value="Unassembled WGS sequence"/>
</dbReference>
<feature type="transmembrane region" description="Helical" evidence="1">
    <location>
        <begin position="271"/>
        <end position="297"/>
    </location>
</feature>
<gene>
    <name evidence="2" type="ORF">DW265_00265</name>
</gene>
<dbReference type="InterPro" id="IPR052536">
    <property type="entry name" value="ABC-4_Integral_Memb_Prot"/>
</dbReference>
<keyword evidence="1" id="KW-0812">Transmembrane</keyword>
<reference evidence="2 3" key="1">
    <citation type="submission" date="2018-08" db="EMBL/GenBank/DDBJ databases">
        <title>A genome reference for cultivated species of the human gut microbiota.</title>
        <authorList>
            <person name="Zou Y."/>
            <person name="Xue W."/>
            <person name="Luo G."/>
        </authorList>
    </citation>
    <scope>NUCLEOTIDE SEQUENCE [LARGE SCALE GENOMIC DNA]</scope>
    <source>
        <strain evidence="2 3">AM22-22</strain>
    </source>
</reference>
<feature type="transmembrane region" description="Helical" evidence="1">
    <location>
        <begin position="568"/>
        <end position="588"/>
    </location>
</feature>